<name>A0ABR9V9X4_9CYAN</name>
<dbReference type="EMBL" id="JADEWB010000001">
    <property type="protein sequence ID" value="MBE9234542.1"/>
    <property type="molecule type" value="Genomic_DNA"/>
</dbReference>
<accession>A0ABR9V9X4</accession>
<dbReference type="Proteomes" id="UP000606776">
    <property type="component" value="Unassembled WGS sequence"/>
</dbReference>
<reference evidence="2 3" key="1">
    <citation type="submission" date="2020-10" db="EMBL/GenBank/DDBJ databases">
        <authorList>
            <person name="Castelo-Branco R."/>
            <person name="Eusebio N."/>
            <person name="Adriana R."/>
            <person name="Vieira A."/>
            <person name="Brugerolle De Fraissinette N."/>
            <person name="Rezende De Castro R."/>
            <person name="Schneider M.P."/>
            <person name="Vasconcelos V."/>
            <person name="Leao P.N."/>
        </authorList>
    </citation>
    <scope>NUCLEOTIDE SEQUENCE [LARGE SCALE GENOMIC DNA]</scope>
    <source>
        <strain evidence="2 3">LEGE 00250</strain>
    </source>
</reference>
<sequence length="85" mass="10429">MWDINWWKINGKNWAEELRNVMIKYRNIGHAWQFSEEQKELLRKYYDANKFLAECLNSDCSVSRDVRQYIEDTLLLPIAEIKPYW</sequence>
<keyword evidence="3" id="KW-1185">Reference proteome</keyword>
<organism evidence="2 3">
    <name type="scientific">Sphaerospermopsis aphanizomenoides LEGE 00250</name>
    <dbReference type="NCBI Taxonomy" id="2777972"/>
    <lineage>
        <taxon>Bacteria</taxon>
        <taxon>Bacillati</taxon>
        <taxon>Cyanobacteriota</taxon>
        <taxon>Cyanophyceae</taxon>
        <taxon>Nostocales</taxon>
        <taxon>Aphanizomenonaceae</taxon>
        <taxon>Sphaerospermopsis</taxon>
        <taxon>Sphaerospermopsis aphanizomenoides</taxon>
    </lineage>
</organism>
<evidence type="ECO:0000313" key="2">
    <source>
        <dbReference type="EMBL" id="MBE9234542.1"/>
    </source>
</evidence>
<proteinExistence type="predicted"/>
<gene>
    <name evidence="2" type="ORF">IQ227_00455</name>
</gene>
<dbReference type="RefSeq" id="WP_193941125.1">
    <property type="nucleotide sequence ID" value="NZ_JADEWB010000001.1"/>
</dbReference>
<protein>
    <recommendedName>
        <fullName evidence="1">NACHT conflict system C-terminal helical domain-containing protein</fullName>
    </recommendedName>
</protein>
<feature type="domain" description="NACHT conflict system C-terminal helical" evidence="1">
    <location>
        <begin position="5"/>
        <end position="77"/>
    </location>
</feature>
<comment type="caution">
    <text evidence="2">The sequence shown here is derived from an EMBL/GenBank/DDBJ whole genome shotgun (WGS) entry which is preliminary data.</text>
</comment>
<dbReference type="Pfam" id="PF22727">
    <property type="entry name" value="NCH2"/>
    <property type="match status" value="1"/>
</dbReference>
<evidence type="ECO:0000259" key="1">
    <source>
        <dbReference type="Pfam" id="PF22727"/>
    </source>
</evidence>
<dbReference type="InterPro" id="IPR054501">
    <property type="entry name" value="NCH2"/>
</dbReference>
<evidence type="ECO:0000313" key="3">
    <source>
        <dbReference type="Proteomes" id="UP000606776"/>
    </source>
</evidence>